<keyword evidence="1" id="KW-0812">Transmembrane</keyword>
<organism evidence="2 3">
    <name type="scientific">Nonomuraea glycinis</name>
    <dbReference type="NCBI Taxonomy" id="2047744"/>
    <lineage>
        <taxon>Bacteria</taxon>
        <taxon>Bacillati</taxon>
        <taxon>Actinomycetota</taxon>
        <taxon>Actinomycetes</taxon>
        <taxon>Streptosporangiales</taxon>
        <taxon>Streptosporangiaceae</taxon>
        <taxon>Nonomuraea</taxon>
    </lineage>
</organism>
<accession>A0A918EB74</accession>
<feature type="transmembrane region" description="Helical" evidence="1">
    <location>
        <begin position="124"/>
        <end position="142"/>
    </location>
</feature>
<comment type="caution">
    <text evidence="2">The sequence shown here is derived from an EMBL/GenBank/DDBJ whole genome shotgun (WGS) entry which is preliminary data.</text>
</comment>
<keyword evidence="1" id="KW-0472">Membrane</keyword>
<feature type="transmembrane region" description="Helical" evidence="1">
    <location>
        <begin position="20"/>
        <end position="41"/>
    </location>
</feature>
<reference evidence="2" key="1">
    <citation type="journal article" date="2014" name="Int. J. Syst. Evol. Microbiol.">
        <title>Complete genome sequence of Corynebacterium casei LMG S-19264T (=DSM 44701T), isolated from a smear-ripened cheese.</title>
        <authorList>
            <consortium name="US DOE Joint Genome Institute (JGI-PGF)"/>
            <person name="Walter F."/>
            <person name="Albersmeier A."/>
            <person name="Kalinowski J."/>
            <person name="Ruckert C."/>
        </authorList>
    </citation>
    <scope>NUCLEOTIDE SEQUENCE</scope>
    <source>
        <strain evidence="2">CGMCC 4.7430</strain>
    </source>
</reference>
<evidence type="ECO:0000256" key="1">
    <source>
        <dbReference type="SAM" id="Phobius"/>
    </source>
</evidence>
<feature type="transmembrane region" description="Helical" evidence="1">
    <location>
        <begin position="47"/>
        <end position="69"/>
    </location>
</feature>
<dbReference type="AlphaFoldDB" id="A0A918EB74"/>
<evidence type="ECO:0000313" key="2">
    <source>
        <dbReference type="EMBL" id="GGP16892.1"/>
    </source>
</evidence>
<sequence length="153" mass="16108">MTTTVAPPTETPQTVRAAALLWLVAVAAGIFETVLAVTGLLSSGTAGAGEVLSGVGLRVVVFGTAFFLVWRMWQGRNWARWSLVGLLGVLGLLSMVVEPVQWLLAGGSIIDAVTQAGVQELLFGGSRLLHVLAVLGAVALMFQPRARDHFRSA</sequence>
<gene>
    <name evidence="2" type="ORF">GCM10012278_82510</name>
</gene>
<protein>
    <submittedName>
        <fullName evidence="2">Uncharacterized protein</fullName>
    </submittedName>
</protein>
<keyword evidence="3" id="KW-1185">Reference proteome</keyword>
<evidence type="ECO:0000313" key="3">
    <source>
        <dbReference type="Proteomes" id="UP000660745"/>
    </source>
</evidence>
<name>A0A918EB74_9ACTN</name>
<feature type="transmembrane region" description="Helical" evidence="1">
    <location>
        <begin position="81"/>
        <end position="104"/>
    </location>
</feature>
<proteinExistence type="predicted"/>
<dbReference type="RefSeq" id="WP_189144215.1">
    <property type="nucleotide sequence ID" value="NZ_BMNK01000022.1"/>
</dbReference>
<keyword evidence="1" id="KW-1133">Transmembrane helix</keyword>
<dbReference type="EMBL" id="BMNK01000022">
    <property type="protein sequence ID" value="GGP16892.1"/>
    <property type="molecule type" value="Genomic_DNA"/>
</dbReference>
<dbReference type="Proteomes" id="UP000660745">
    <property type="component" value="Unassembled WGS sequence"/>
</dbReference>
<reference evidence="2" key="2">
    <citation type="submission" date="2020-09" db="EMBL/GenBank/DDBJ databases">
        <authorList>
            <person name="Sun Q."/>
            <person name="Zhou Y."/>
        </authorList>
    </citation>
    <scope>NUCLEOTIDE SEQUENCE</scope>
    <source>
        <strain evidence="2">CGMCC 4.7430</strain>
    </source>
</reference>